<reference evidence="10" key="1">
    <citation type="submission" date="2017-05" db="EMBL/GenBank/DDBJ databases">
        <authorList>
            <person name="Sung H."/>
        </authorList>
    </citation>
    <scope>NUCLEOTIDE SEQUENCE [LARGE SCALE GENOMIC DNA]</scope>
    <source>
        <strain evidence="10">AMac2203</strain>
    </source>
</reference>
<keyword evidence="2" id="KW-0805">Transcription regulation</keyword>
<dbReference type="GO" id="GO:0003700">
    <property type="term" value="F:DNA-binding transcription factor activity"/>
    <property type="evidence" value="ECO:0007669"/>
    <property type="project" value="InterPro"/>
</dbReference>
<sequence>MSNQRIKQPKLADTIAAKIEQMIVEGSLQPGQRLLPERELAEQYAVSRPSVREAIQLLEARGLVSRRQGGGTYVQNALTKGLADPLFQLLAEHPESQYDMLEFRHTMEGISAFYAAMRGNEADFDAIRDAQLAIVKAQELGDLPGEAKAAAEFYIAVAAAAHNVVLLHLLRAMQPLLESSILRNIKILNRRIGMVEKIRVHRANLIQTILSREPEQARDACHDHLAFIEETLQDIQREESRIERSQRRYRQQE</sequence>
<evidence type="ECO:0000256" key="2">
    <source>
        <dbReference type="ARBA" id="ARBA00023015"/>
    </source>
</evidence>
<comment type="function">
    <text evidence="5">Transcriptional repressor for the pyruvate dehydrogenase complex genes aceEF and lpd.</text>
</comment>
<keyword evidence="1" id="KW-0678">Repressor</keyword>
<dbReference type="SUPFAM" id="SSF48008">
    <property type="entry name" value="GntR ligand-binding domain-like"/>
    <property type="match status" value="1"/>
</dbReference>
<dbReference type="Pfam" id="PF00392">
    <property type="entry name" value="GntR"/>
    <property type="match status" value="1"/>
</dbReference>
<keyword evidence="4" id="KW-0804">Transcription</keyword>
<dbReference type="PRINTS" id="PR00035">
    <property type="entry name" value="HTHGNTR"/>
</dbReference>
<name>A0A1Y0D121_9GAMM</name>
<organism evidence="9 10">
    <name type="scientific">Oceanisphaera avium</name>
    <dbReference type="NCBI Taxonomy" id="1903694"/>
    <lineage>
        <taxon>Bacteria</taxon>
        <taxon>Pseudomonadati</taxon>
        <taxon>Pseudomonadota</taxon>
        <taxon>Gammaproteobacteria</taxon>
        <taxon>Aeromonadales</taxon>
        <taxon>Aeromonadaceae</taxon>
        <taxon>Oceanisphaera</taxon>
    </lineage>
</organism>
<dbReference type="SMART" id="SM00345">
    <property type="entry name" value="HTH_GNTR"/>
    <property type="match status" value="1"/>
</dbReference>
<evidence type="ECO:0000256" key="1">
    <source>
        <dbReference type="ARBA" id="ARBA00022491"/>
    </source>
</evidence>
<feature type="coiled-coil region" evidence="7">
    <location>
        <begin position="225"/>
        <end position="252"/>
    </location>
</feature>
<dbReference type="EMBL" id="CP021376">
    <property type="protein sequence ID" value="ART80886.1"/>
    <property type="molecule type" value="Genomic_DNA"/>
</dbReference>
<keyword evidence="3" id="KW-0238">DNA-binding</keyword>
<feature type="domain" description="HTH gntR-type" evidence="8">
    <location>
        <begin position="9"/>
        <end position="77"/>
    </location>
</feature>
<dbReference type="PROSITE" id="PS50949">
    <property type="entry name" value="HTH_GNTR"/>
    <property type="match status" value="1"/>
</dbReference>
<dbReference type="SUPFAM" id="SSF46785">
    <property type="entry name" value="Winged helix' DNA-binding domain"/>
    <property type="match status" value="1"/>
</dbReference>
<dbReference type="InterPro" id="IPR008920">
    <property type="entry name" value="TF_FadR/GntR_C"/>
</dbReference>
<dbReference type="GO" id="GO:0003677">
    <property type="term" value="F:DNA binding"/>
    <property type="evidence" value="ECO:0007669"/>
    <property type="project" value="UniProtKB-KW"/>
</dbReference>
<protein>
    <recommendedName>
        <fullName evidence="6">Pyruvate dehydrogenase complex repressor</fullName>
    </recommendedName>
</protein>
<dbReference type="Proteomes" id="UP000243793">
    <property type="component" value="Chromosome"/>
</dbReference>
<evidence type="ECO:0000256" key="7">
    <source>
        <dbReference type="SAM" id="Coils"/>
    </source>
</evidence>
<dbReference type="KEGG" id="ocm:CBP12_12590"/>
<dbReference type="InterPro" id="IPR036390">
    <property type="entry name" value="WH_DNA-bd_sf"/>
</dbReference>
<proteinExistence type="predicted"/>
<dbReference type="Pfam" id="PF07729">
    <property type="entry name" value="FCD"/>
    <property type="match status" value="1"/>
</dbReference>
<dbReference type="PANTHER" id="PTHR43537">
    <property type="entry name" value="TRANSCRIPTIONAL REGULATOR, GNTR FAMILY"/>
    <property type="match status" value="1"/>
</dbReference>
<dbReference type="CDD" id="cd07377">
    <property type="entry name" value="WHTH_GntR"/>
    <property type="match status" value="1"/>
</dbReference>
<evidence type="ECO:0000256" key="6">
    <source>
        <dbReference type="ARBA" id="ARBA00039592"/>
    </source>
</evidence>
<dbReference type="AlphaFoldDB" id="A0A1Y0D121"/>
<evidence type="ECO:0000256" key="5">
    <source>
        <dbReference type="ARBA" id="ARBA00037357"/>
    </source>
</evidence>
<dbReference type="SMART" id="SM00895">
    <property type="entry name" value="FCD"/>
    <property type="match status" value="1"/>
</dbReference>
<keyword evidence="10" id="KW-1185">Reference proteome</keyword>
<dbReference type="NCBIfam" id="NF007001">
    <property type="entry name" value="PRK09464.1"/>
    <property type="match status" value="1"/>
</dbReference>
<evidence type="ECO:0000256" key="4">
    <source>
        <dbReference type="ARBA" id="ARBA00023163"/>
    </source>
</evidence>
<dbReference type="Gene3D" id="1.10.10.10">
    <property type="entry name" value="Winged helix-like DNA-binding domain superfamily/Winged helix DNA-binding domain"/>
    <property type="match status" value="1"/>
</dbReference>
<dbReference type="InterPro" id="IPR011711">
    <property type="entry name" value="GntR_C"/>
</dbReference>
<evidence type="ECO:0000259" key="8">
    <source>
        <dbReference type="PROSITE" id="PS50949"/>
    </source>
</evidence>
<dbReference type="PANTHER" id="PTHR43537:SF34">
    <property type="entry name" value="PYRUVATE DEHYDROGENASE COMPLEX REPRESSOR"/>
    <property type="match status" value="1"/>
</dbReference>
<dbReference type="OrthoDB" id="5450856at2"/>
<evidence type="ECO:0000313" key="10">
    <source>
        <dbReference type="Proteomes" id="UP000243793"/>
    </source>
</evidence>
<keyword evidence="7" id="KW-0175">Coiled coil</keyword>
<evidence type="ECO:0000256" key="3">
    <source>
        <dbReference type="ARBA" id="ARBA00023125"/>
    </source>
</evidence>
<accession>A0A1Y0D121</accession>
<dbReference type="Gene3D" id="1.20.120.530">
    <property type="entry name" value="GntR ligand-binding domain-like"/>
    <property type="match status" value="1"/>
</dbReference>
<dbReference type="InterPro" id="IPR000524">
    <property type="entry name" value="Tscrpt_reg_HTH_GntR"/>
</dbReference>
<dbReference type="InterPro" id="IPR036388">
    <property type="entry name" value="WH-like_DNA-bd_sf"/>
</dbReference>
<evidence type="ECO:0000313" key="9">
    <source>
        <dbReference type="EMBL" id="ART80886.1"/>
    </source>
</evidence>
<gene>
    <name evidence="9" type="ORF">CBP12_12590</name>
</gene>
<dbReference type="RefSeq" id="WP_086964926.1">
    <property type="nucleotide sequence ID" value="NZ_CP021376.1"/>
</dbReference>